<evidence type="ECO:0000313" key="3">
    <source>
        <dbReference type="Proteomes" id="UP000001631"/>
    </source>
</evidence>
<dbReference type="EMBL" id="GG663363">
    <property type="protein sequence ID" value="EEH11101.1"/>
    <property type="molecule type" value="Genomic_DNA"/>
</dbReference>
<dbReference type="RefSeq" id="XP_045291581.1">
    <property type="nucleotide sequence ID" value="XM_045427606.1"/>
</dbReference>
<protein>
    <submittedName>
        <fullName evidence="2">Uncharacterized protein</fullName>
    </submittedName>
</protein>
<accession>C0NBR0</accession>
<name>C0NBR0_AJECG</name>
<proteinExistence type="predicted"/>
<dbReference type="Proteomes" id="UP000001631">
    <property type="component" value="Unassembled WGS sequence"/>
</dbReference>
<evidence type="ECO:0000256" key="1">
    <source>
        <dbReference type="SAM" id="MobiDB-lite"/>
    </source>
</evidence>
<keyword evidence="3" id="KW-1185">Reference proteome</keyword>
<dbReference type="GeneID" id="69033573"/>
<dbReference type="InParanoid" id="C0NBR0"/>
<dbReference type="HOGENOM" id="CLU_1294041_0_0_1"/>
<organism evidence="2 3">
    <name type="scientific">Ajellomyces capsulatus (strain G186AR / H82 / ATCC MYA-2454 / RMSCC 2432)</name>
    <name type="common">Darling's disease fungus</name>
    <name type="synonym">Histoplasma capsulatum</name>
    <dbReference type="NCBI Taxonomy" id="447093"/>
    <lineage>
        <taxon>Eukaryota</taxon>
        <taxon>Fungi</taxon>
        <taxon>Dikarya</taxon>
        <taxon>Ascomycota</taxon>
        <taxon>Pezizomycotina</taxon>
        <taxon>Eurotiomycetes</taxon>
        <taxon>Eurotiomycetidae</taxon>
        <taxon>Onygenales</taxon>
        <taxon>Ajellomycetaceae</taxon>
        <taxon>Histoplasma</taxon>
    </lineage>
</organism>
<dbReference type="VEuPathDB" id="FungiDB:I7I50_02423"/>
<reference evidence="2" key="1">
    <citation type="submission" date="2009-02" db="EMBL/GenBank/DDBJ databases">
        <title>The Genome Sequence of Ajellomyces capsulatus strain G186AR.</title>
        <authorList>
            <consortium name="The Broad Institute Genome Sequencing Platform"/>
            <person name="Champion M."/>
            <person name="Cuomo C."/>
            <person name="Ma L.-J."/>
            <person name="Henn M.R."/>
            <person name="Sil A."/>
            <person name="Goldman B."/>
            <person name="Young S.K."/>
            <person name="Kodira C.D."/>
            <person name="Zeng Q."/>
            <person name="Koehrsen M."/>
            <person name="Alvarado L."/>
            <person name="Berlin A."/>
            <person name="Borenstein D."/>
            <person name="Chen Z."/>
            <person name="Engels R."/>
            <person name="Freedman E."/>
            <person name="Gellesch M."/>
            <person name="Goldberg J."/>
            <person name="Griggs A."/>
            <person name="Gujja S."/>
            <person name="Heiman D."/>
            <person name="Hepburn T."/>
            <person name="Howarth C."/>
            <person name="Jen D."/>
            <person name="Larson L."/>
            <person name="Lewis B."/>
            <person name="Mehta T."/>
            <person name="Park D."/>
            <person name="Pearson M."/>
            <person name="Roberts A."/>
            <person name="Saif S."/>
            <person name="Shea T."/>
            <person name="Shenoy N."/>
            <person name="Sisk P."/>
            <person name="Stolte C."/>
            <person name="Sykes S."/>
            <person name="Walk T."/>
            <person name="White J."/>
            <person name="Yandava C."/>
            <person name="Klein B."/>
            <person name="McEwen J.G."/>
            <person name="Puccia R."/>
            <person name="Goldman G.H."/>
            <person name="Felipe M.S."/>
            <person name="Nino-Vega G."/>
            <person name="San-Blas G."/>
            <person name="Taylor J."/>
            <person name="Mendoza L."/>
            <person name="Galagan J."/>
            <person name="Nusbaum C."/>
            <person name="Birren B."/>
        </authorList>
    </citation>
    <scope>NUCLEOTIDE SEQUENCE</scope>
    <source>
        <strain evidence="2">G186AR</strain>
    </source>
</reference>
<sequence length="213" mass="23329">MEPDGACNDDYGGNITTAHCVLRTPSGKEPEVALDVSCLSICCISVRTSRVSTVPVGQNARCPANAQPAHPADYVALLSQAGEHPGLEAWLVRQINQIHAGCHRKLGQMGAMLHQLPLGQWAVGTGLFSGSYPLAEIRAKTAEQARRGRIRWTKKNKLLRPRHFFFGGNPKRRKRHSRAPPDERTSDFCQQDTKSGVSLIAPAFPLMPRPATF</sequence>
<gene>
    <name evidence="2" type="ORF">HCBG_00556</name>
</gene>
<feature type="region of interest" description="Disordered" evidence="1">
    <location>
        <begin position="165"/>
        <end position="191"/>
    </location>
</feature>
<evidence type="ECO:0000313" key="2">
    <source>
        <dbReference type="EMBL" id="EEH11101.1"/>
    </source>
</evidence>
<dbReference type="AlphaFoldDB" id="C0NBR0"/>